<feature type="domain" description="DUF7083" evidence="2">
    <location>
        <begin position="34"/>
        <end position="118"/>
    </location>
</feature>
<dbReference type="InterPro" id="IPR055510">
    <property type="entry name" value="DUF7083"/>
</dbReference>
<organism evidence="3 4">
    <name type="scientific">Globodera rostochiensis</name>
    <name type="common">Golden nematode worm</name>
    <name type="synonym">Heterodera rostochiensis</name>
    <dbReference type="NCBI Taxonomy" id="31243"/>
    <lineage>
        <taxon>Eukaryota</taxon>
        <taxon>Metazoa</taxon>
        <taxon>Ecdysozoa</taxon>
        <taxon>Nematoda</taxon>
        <taxon>Chromadorea</taxon>
        <taxon>Rhabditida</taxon>
        <taxon>Tylenchina</taxon>
        <taxon>Tylenchomorpha</taxon>
        <taxon>Tylenchoidea</taxon>
        <taxon>Heteroderidae</taxon>
        <taxon>Heteroderinae</taxon>
        <taxon>Globodera</taxon>
    </lineage>
</organism>
<evidence type="ECO:0000313" key="3">
    <source>
        <dbReference type="Proteomes" id="UP000887572"/>
    </source>
</evidence>
<dbReference type="Pfam" id="PF23309">
    <property type="entry name" value="DUF7083"/>
    <property type="match status" value="1"/>
</dbReference>
<dbReference type="InterPro" id="IPR043502">
    <property type="entry name" value="DNA/RNA_pol_sf"/>
</dbReference>
<dbReference type="AlphaFoldDB" id="A0A914HTV6"/>
<evidence type="ECO:0000259" key="2">
    <source>
        <dbReference type="Pfam" id="PF23309"/>
    </source>
</evidence>
<dbReference type="PANTHER" id="PTHR37984">
    <property type="entry name" value="PROTEIN CBG26694"/>
    <property type="match status" value="1"/>
</dbReference>
<dbReference type="Gene3D" id="3.30.70.270">
    <property type="match status" value="1"/>
</dbReference>
<accession>A0A914HTV6</accession>
<proteinExistence type="predicted"/>
<reference evidence="4" key="1">
    <citation type="submission" date="2022-11" db="UniProtKB">
        <authorList>
            <consortium name="WormBaseParasite"/>
        </authorList>
    </citation>
    <scope>IDENTIFICATION</scope>
</reference>
<dbReference type="PANTHER" id="PTHR37984:SF5">
    <property type="entry name" value="PROTEIN NYNRIN-LIKE"/>
    <property type="match status" value="1"/>
</dbReference>
<dbReference type="SUPFAM" id="SSF56672">
    <property type="entry name" value="DNA/RNA polymerases"/>
    <property type="match status" value="1"/>
</dbReference>
<dbReference type="WBParaSite" id="Gr19_v10_g4622.t1">
    <property type="protein sequence ID" value="Gr19_v10_g4622.t1"/>
    <property type="gene ID" value="Gr19_v10_g4622"/>
</dbReference>
<feature type="region of interest" description="Disordered" evidence="1">
    <location>
        <begin position="530"/>
        <end position="551"/>
    </location>
</feature>
<evidence type="ECO:0000256" key="1">
    <source>
        <dbReference type="SAM" id="MobiDB-lite"/>
    </source>
</evidence>
<evidence type="ECO:0000313" key="4">
    <source>
        <dbReference type="WBParaSite" id="Gr19_v10_g4622.t1"/>
    </source>
</evidence>
<keyword evidence="3" id="KW-1185">Reference proteome</keyword>
<name>A0A914HTV6_GLORO</name>
<feature type="compositionally biased region" description="Basic residues" evidence="1">
    <location>
        <begin position="531"/>
        <end position="543"/>
    </location>
</feature>
<dbReference type="InterPro" id="IPR050951">
    <property type="entry name" value="Retrovirus_Pol_polyprotein"/>
</dbReference>
<dbReference type="InterPro" id="IPR043128">
    <property type="entry name" value="Rev_trsase/Diguanyl_cyclase"/>
</dbReference>
<dbReference type="Proteomes" id="UP000887572">
    <property type="component" value="Unplaced"/>
</dbReference>
<sequence>MGEQVNLAQILQQLTQALNAINGGNAEKQHSELFATINTQIAEFSYDSETDRTFAAWFERYGPYIERDGQNLPDEMKVRLLIGKLGSQEYVRYTEGILPQKPTQISFKDTVTNLGKLFCGTKSLFVRRFESFQLTKADHQSPIEFADQVNASCETAKMELSKEEVKALIFVSGIGDSDRDLRERCLRLMEEAHLKGTQIRFAALVEECRTVLSLRSSAAALSRPIGPNSADSTISMQVVQPNALDERVHQAPARGDNNIQKRGSVSVLSVDGNTDSWLTLDCLINARPVSLTIDTGTGKSQGKSYPGHKFELTGSFNCDVTYAGVTLKLQCYVTPDGVLNLFGLPWIRAFESKLQRPIATLEFTMAPPVLATCSAPTSADELTALLKREFPIAFSPEWRTAGILQGRPVPHGAREAVDAELDRLLEIGAIKQIDYSQWAAPIVAVKKKSGEIRVCIDFSTGLNDRLELNRHPLPRPEDIFNAIRGASSFSQIDFKDAYLQVELDETHTKTTTFAPLVDCLFAERGIAAMGKQKKQKSERRRLPNHQQRPLRENAKMAISNGICLGWQILLYKVDEQKTAHDFAK</sequence>
<protein>
    <submittedName>
        <fullName evidence="4">Reverse transcriptase domain-containing protein</fullName>
    </submittedName>
</protein>
<dbReference type="Gene3D" id="3.10.10.10">
    <property type="entry name" value="HIV Type 1 Reverse Transcriptase, subunit A, domain 1"/>
    <property type="match status" value="1"/>
</dbReference>